<dbReference type="AlphaFoldDB" id="I2FUC2"/>
<organism evidence="2 3">
    <name type="scientific">Ustilago hordei</name>
    <name type="common">Barley covered smut fungus</name>
    <dbReference type="NCBI Taxonomy" id="120017"/>
    <lineage>
        <taxon>Eukaryota</taxon>
        <taxon>Fungi</taxon>
        <taxon>Dikarya</taxon>
        <taxon>Basidiomycota</taxon>
        <taxon>Ustilaginomycotina</taxon>
        <taxon>Ustilaginomycetes</taxon>
        <taxon>Ustilaginales</taxon>
        <taxon>Ustilaginaceae</taxon>
        <taxon>Ustilago</taxon>
    </lineage>
</organism>
<protein>
    <submittedName>
        <fullName evidence="2">Uncharacterized protein</fullName>
    </submittedName>
</protein>
<dbReference type="HOGENOM" id="CLU_1327266_0_0_1"/>
<gene>
    <name evidence="2" type="ORF">UHOR_14482</name>
</gene>
<sequence length="207" mass="24140">MKPPREESMESIPHVNDKPILTQGSEDFHHMLHASYTDSRKFYYVRPGQDAILVDPRTNEVISDLEVSEREKIQHALTEYSAAKQDYGKTIASVIWGRPIKAMAYHKGGRTSHIPLTEYPRLTYGDTRDNMMLKLQQNGRFRIYRKIDRKKYAYKVKVKNPGANEGEYLEVYVKPLSRLERNQERLLALAGKIELPWVAKLRASHRR</sequence>
<dbReference type="OrthoDB" id="2556419at2759"/>
<proteinExistence type="predicted"/>
<comment type="caution">
    <text evidence="2">The sequence shown here is derived from an EMBL/GenBank/DDBJ whole genome shotgun (WGS) entry which is preliminary data.</text>
</comment>
<feature type="region of interest" description="Disordered" evidence="1">
    <location>
        <begin position="1"/>
        <end position="20"/>
    </location>
</feature>
<accession>I2FUC2</accession>
<reference evidence="2 3" key="1">
    <citation type="journal article" date="2012" name="Plant Cell">
        <title>Genome comparison of barley and maize smut fungi reveals targeted loss of RNA silencing components and species-specific presence of transposable elements.</title>
        <authorList>
            <person name="Laurie J.D."/>
            <person name="Ali S."/>
            <person name="Linning R."/>
            <person name="Mannhaupt G."/>
            <person name="Wong P."/>
            <person name="Gueldener U."/>
            <person name="Muensterkoetter M."/>
            <person name="Moore R."/>
            <person name="Kahmann R."/>
            <person name="Bakkeren G."/>
            <person name="Schirawski J."/>
        </authorList>
    </citation>
    <scope>NUCLEOTIDE SEQUENCE [LARGE SCALE GENOMIC DNA]</scope>
    <source>
        <strain evidence="3">Uh4875-4</strain>
    </source>
</reference>
<evidence type="ECO:0000256" key="1">
    <source>
        <dbReference type="SAM" id="MobiDB-lite"/>
    </source>
</evidence>
<keyword evidence="3" id="KW-1185">Reference proteome</keyword>
<dbReference type="Proteomes" id="UP000006174">
    <property type="component" value="Unassembled WGS sequence"/>
</dbReference>
<evidence type="ECO:0000313" key="2">
    <source>
        <dbReference type="EMBL" id="CCF50515.1"/>
    </source>
</evidence>
<dbReference type="EMBL" id="CAGI01000155">
    <property type="protein sequence ID" value="CCF50515.1"/>
    <property type="molecule type" value="Genomic_DNA"/>
</dbReference>
<evidence type="ECO:0000313" key="3">
    <source>
        <dbReference type="Proteomes" id="UP000006174"/>
    </source>
</evidence>
<name>I2FUC2_USTHO</name>